<evidence type="ECO:0000313" key="3">
    <source>
        <dbReference type="Proteomes" id="UP000182975"/>
    </source>
</evidence>
<reference evidence="3" key="1">
    <citation type="submission" date="2016-10" db="EMBL/GenBank/DDBJ databases">
        <authorList>
            <person name="Varghese N."/>
        </authorList>
    </citation>
    <scope>NUCLEOTIDE SEQUENCE [LARGE SCALE GENOMIC DNA]</scope>
    <source>
        <strain evidence="3">DSM 21843</strain>
    </source>
</reference>
<dbReference type="KEGG" id="ddt:AAY81_01350"/>
<dbReference type="InterPro" id="IPR029044">
    <property type="entry name" value="Nucleotide-diphossugar_trans"/>
</dbReference>
<dbReference type="Pfam" id="PF00535">
    <property type="entry name" value="Glycos_transf_2"/>
    <property type="match status" value="1"/>
</dbReference>
<dbReference type="OrthoDB" id="3189257at2"/>
<dbReference type="EMBL" id="FOEC01000013">
    <property type="protein sequence ID" value="SEO95035.1"/>
    <property type="molecule type" value="Genomic_DNA"/>
</dbReference>
<dbReference type="AlphaFoldDB" id="A0A172RWE4"/>
<dbReference type="PANTHER" id="PTHR22916:SF3">
    <property type="entry name" value="UDP-GLCNAC:BETAGAL BETA-1,3-N-ACETYLGLUCOSAMINYLTRANSFERASE-LIKE PROTEIN 1"/>
    <property type="match status" value="1"/>
</dbReference>
<dbReference type="GO" id="GO:0016758">
    <property type="term" value="F:hexosyltransferase activity"/>
    <property type="evidence" value="ECO:0007669"/>
    <property type="project" value="UniProtKB-ARBA"/>
</dbReference>
<keyword evidence="3" id="KW-1185">Reference proteome</keyword>
<evidence type="ECO:0000313" key="2">
    <source>
        <dbReference type="EMBL" id="SEO95035.1"/>
    </source>
</evidence>
<sequence length="317" mass="35314">MSRICILLATYQGERFVRQQLDSLVAQTHADWVCVAQDDCSADATFEILQEYAQANDRFVVMRAPERLGGAKENFFSLIAYCQKHMADAEYFAFCDQDDMWLPNKLADSLEALRQLEAALDGAPAAICTDAQVVAEDGAEIAPSYLAYTARDTRMVEFNNLLVENMAPGCTMLVNRACFMNVRPPREGLAAVEMHDWWTMLVAASLGAVAVLPQVTMKYRQHGANSLGAQRYSLSDRAAHMRETVDGIRAAHSQARAFAETYADELGECELALAHAFGHMLEWNPAKRLRALGRDGFWRATPAKRVVQVILSLGMRR</sequence>
<dbReference type="STRING" id="79604.AAY81_01350"/>
<dbReference type="Proteomes" id="UP000182975">
    <property type="component" value="Unassembled WGS sequence"/>
</dbReference>
<evidence type="ECO:0000259" key="1">
    <source>
        <dbReference type="Pfam" id="PF00535"/>
    </source>
</evidence>
<protein>
    <submittedName>
        <fullName evidence="2">Glycosyl transferase family 2</fullName>
    </submittedName>
</protein>
<dbReference type="PANTHER" id="PTHR22916">
    <property type="entry name" value="GLYCOSYLTRANSFERASE"/>
    <property type="match status" value="1"/>
</dbReference>
<dbReference type="CDD" id="cd04196">
    <property type="entry name" value="GT_2_like_d"/>
    <property type="match status" value="1"/>
</dbReference>
<accession>A0A172RWE4</accession>
<dbReference type="InterPro" id="IPR001173">
    <property type="entry name" value="Glyco_trans_2-like"/>
</dbReference>
<dbReference type="SUPFAM" id="SSF53448">
    <property type="entry name" value="Nucleotide-diphospho-sugar transferases"/>
    <property type="match status" value="1"/>
</dbReference>
<dbReference type="Gene3D" id="3.90.550.10">
    <property type="entry name" value="Spore Coat Polysaccharide Biosynthesis Protein SpsA, Chain A"/>
    <property type="match status" value="1"/>
</dbReference>
<name>A0A172RWE4_9ACTN</name>
<keyword evidence="2" id="KW-0808">Transferase</keyword>
<feature type="domain" description="Glycosyltransferase 2-like" evidence="1">
    <location>
        <begin position="5"/>
        <end position="120"/>
    </location>
</feature>
<gene>
    <name evidence="2" type="ORF">SAMN02910314_01712</name>
</gene>
<proteinExistence type="predicted"/>
<dbReference type="RefSeq" id="WP_066660480.1">
    <property type="nucleotide sequence ID" value="NZ_CP011402.1"/>
</dbReference>
<organism evidence="2 3">
    <name type="scientific">Denitrobacterium detoxificans</name>
    <dbReference type="NCBI Taxonomy" id="79604"/>
    <lineage>
        <taxon>Bacteria</taxon>
        <taxon>Bacillati</taxon>
        <taxon>Actinomycetota</taxon>
        <taxon>Coriobacteriia</taxon>
        <taxon>Eggerthellales</taxon>
        <taxon>Eggerthellaceae</taxon>
        <taxon>Denitrobacterium</taxon>
    </lineage>
</organism>